<keyword evidence="2" id="KW-1185">Reference proteome</keyword>
<evidence type="ECO:0000313" key="1">
    <source>
        <dbReference type="EMBL" id="TNV74016.1"/>
    </source>
</evidence>
<name>A0A8J8SXJ7_HALGN</name>
<evidence type="ECO:0000313" key="2">
    <source>
        <dbReference type="Proteomes" id="UP000785679"/>
    </source>
</evidence>
<comment type="caution">
    <text evidence="1">The sequence shown here is derived from an EMBL/GenBank/DDBJ whole genome shotgun (WGS) entry which is preliminary data.</text>
</comment>
<organism evidence="1 2">
    <name type="scientific">Halteria grandinella</name>
    <dbReference type="NCBI Taxonomy" id="5974"/>
    <lineage>
        <taxon>Eukaryota</taxon>
        <taxon>Sar</taxon>
        <taxon>Alveolata</taxon>
        <taxon>Ciliophora</taxon>
        <taxon>Intramacronucleata</taxon>
        <taxon>Spirotrichea</taxon>
        <taxon>Stichotrichia</taxon>
        <taxon>Sporadotrichida</taxon>
        <taxon>Halteriidae</taxon>
        <taxon>Halteria</taxon>
    </lineage>
</organism>
<dbReference type="AlphaFoldDB" id="A0A8J8SXJ7"/>
<proteinExistence type="predicted"/>
<gene>
    <name evidence="1" type="ORF">FGO68_gene4020</name>
</gene>
<protein>
    <submittedName>
        <fullName evidence="1">Uncharacterized protein</fullName>
    </submittedName>
</protein>
<dbReference type="EMBL" id="RRYP01017649">
    <property type="protein sequence ID" value="TNV74016.1"/>
    <property type="molecule type" value="Genomic_DNA"/>
</dbReference>
<sequence length="140" mass="16514">MTGLSFCHCFHWRTPQVAKVQISIWSACVGCVLKRRFYIKRNCFDWFARNSQRVLCVLLIAIDSGPQLLPSEHHLISYLSQYYVFLRWLIIYLQSSTLPLRLGTQMSMQNFLLVNLAGLYFIIKWLSQQLIQDNICTYEQ</sequence>
<reference evidence="1" key="1">
    <citation type="submission" date="2019-06" db="EMBL/GenBank/DDBJ databases">
        <authorList>
            <person name="Zheng W."/>
        </authorList>
    </citation>
    <scope>NUCLEOTIDE SEQUENCE</scope>
    <source>
        <strain evidence="1">QDHG01</strain>
    </source>
</reference>
<dbReference type="Proteomes" id="UP000785679">
    <property type="component" value="Unassembled WGS sequence"/>
</dbReference>
<accession>A0A8J8SXJ7</accession>